<protein>
    <submittedName>
        <fullName evidence="1">Uncharacterized protein</fullName>
    </submittedName>
</protein>
<proteinExistence type="predicted"/>
<reference evidence="1 2" key="1">
    <citation type="journal article" date="2023" name="Int. J. Mol. Sci.">
        <title>De Novo Assembly and Annotation of 11 Diverse Shrub Willow (Salix) Genomes Reveals Novel Gene Organization in Sex-Linked Regions.</title>
        <authorList>
            <person name="Hyden B."/>
            <person name="Feng K."/>
            <person name="Yates T.B."/>
            <person name="Jawdy S."/>
            <person name="Cereghino C."/>
            <person name="Smart L.B."/>
            <person name="Muchero W."/>
        </authorList>
    </citation>
    <scope>NUCLEOTIDE SEQUENCE [LARGE SCALE GENOMIC DNA]</scope>
    <source>
        <tissue evidence="1">Shoot tip</tissue>
    </source>
</reference>
<organism evidence="1 2">
    <name type="scientific">Salix udensis</name>
    <dbReference type="NCBI Taxonomy" id="889485"/>
    <lineage>
        <taxon>Eukaryota</taxon>
        <taxon>Viridiplantae</taxon>
        <taxon>Streptophyta</taxon>
        <taxon>Embryophyta</taxon>
        <taxon>Tracheophyta</taxon>
        <taxon>Spermatophyta</taxon>
        <taxon>Magnoliopsida</taxon>
        <taxon>eudicotyledons</taxon>
        <taxon>Gunneridae</taxon>
        <taxon>Pentapetalae</taxon>
        <taxon>rosids</taxon>
        <taxon>fabids</taxon>
        <taxon>Malpighiales</taxon>
        <taxon>Salicaceae</taxon>
        <taxon>Saliceae</taxon>
        <taxon>Salix</taxon>
    </lineage>
</organism>
<comment type="caution">
    <text evidence="1">The sequence shown here is derived from an EMBL/GenBank/DDBJ whole genome shotgun (WGS) entry which is preliminary data.</text>
</comment>
<gene>
    <name evidence="1" type="ORF">OIU84_005432</name>
</gene>
<evidence type="ECO:0000313" key="2">
    <source>
        <dbReference type="Proteomes" id="UP001162972"/>
    </source>
</evidence>
<dbReference type="EMBL" id="JAPFFJ010000013">
    <property type="protein sequence ID" value="KAJ6412375.1"/>
    <property type="molecule type" value="Genomic_DNA"/>
</dbReference>
<dbReference type="AlphaFoldDB" id="A0AAD6P0Y9"/>
<dbReference type="PANTHER" id="PTHR33622">
    <property type="entry name" value="OS03G0724500 PROTEIN"/>
    <property type="match status" value="1"/>
</dbReference>
<keyword evidence="2" id="KW-1185">Reference proteome</keyword>
<accession>A0AAD6P0Y9</accession>
<evidence type="ECO:0000313" key="1">
    <source>
        <dbReference type="EMBL" id="KAJ6412375.1"/>
    </source>
</evidence>
<dbReference type="PANTHER" id="PTHR33622:SF10">
    <property type="entry name" value="MARKER FOR OXIDATIVE STRESS RESPONSE PROTEIN"/>
    <property type="match status" value="1"/>
</dbReference>
<sequence>MLTLLLPRLPVEHLSLSSAYHTRNPSAILPPRRRHVTVRVVIFTAPPSSDSNNPHATLASSTTPATVNVLKSQDLRPAMINLVTGSEIFQMETQKSQPEKQQSPASLDPAVASCRRKKRDDATFLEDVKDHIDEFIHASMEEHKSCFTKTMKKMFGISKTVADRSADAKEVESSLPLRTIVSE</sequence>
<dbReference type="Proteomes" id="UP001162972">
    <property type="component" value="Chromosome 5"/>
</dbReference>
<name>A0AAD6P0Y9_9ROSI</name>